<evidence type="ECO:0000259" key="1">
    <source>
        <dbReference type="Pfam" id="PF06877"/>
    </source>
</evidence>
<accession>A0A2S1YS45</accession>
<dbReference type="Pfam" id="PF06877">
    <property type="entry name" value="RraB"/>
    <property type="match status" value="1"/>
</dbReference>
<name>A0A2S1YS45_9FLAO</name>
<reference evidence="2 3" key="1">
    <citation type="submission" date="2018-05" db="EMBL/GenBank/DDBJ databases">
        <title>Genome sequencing of Flavobacterium sp. HYN0056.</title>
        <authorList>
            <person name="Yi H."/>
            <person name="Baek C."/>
        </authorList>
    </citation>
    <scope>NUCLEOTIDE SEQUENCE [LARGE SCALE GENOMIC DNA]</scope>
    <source>
        <strain evidence="2 3">HYN0056</strain>
    </source>
</reference>
<proteinExistence type="predicted"/>
<gene>
    <name evidence="2" type="ORF">HYN56_22480</name>
</gene>
<dbReference type="Gene3D" id="3.30.70.970">
    <property type="entry name" value="RraB-like"/>
    <property type="match status" value="1"/>
</dbReference>
<dbReference type="InterPro" id="IPR036701">
    <property type="entry name" value="RraB-like_sf"/>
</dbReference>
<protein>
    <recommendedName>
        <fullName evidence="1">Regulator of ribonuclease activity B domain-containing protein</fullName>
    </recommendedName>
</protein>
<keyword evidence="3" id="KW-1185">Reference proteome</keyword>
<dbReference type="InterPro" id="IPR009671">
    <property type="entry name" value="RraB_dom"/>
</dbReference>
<dbReference type="OrthoDB" id="1359268at2"/>
<evidence type="ECO:0000313" key="2">
    <source>
        <dbReference type="EMBL" id="AWK06843.1"/>
    </source>
</evidence>
<dbReference type="Proteomes" id="UP000245250">
    <property type="component" value="Chromosome"/>
</dbReference>
<dbReference type="AlphaFoldDB" id="A0A2S1YS45"/>
<evidence type="ECO:0000313" key="3">
    <source>
        <dbReference type="Proteomes" id="UP000245250"/>
    </source>
</evidence>
<organism evidence="2 3">
    <name type="scientific">Flavobacterium crocinum</name>
    <dbReference type="NCBI Taxonomy" id="2183896"/>
    <lineage>
        <taxon>Bacteria</taxon>
        <taxon>Pseudomonadati</taxon>
        <taxon>Bacteroidota</taxon>
        <taxon>Flavobacteriia</taxon>
        <taxon>Flavobacteriales</taxon>
        <taxon>Flavobacteriaceae</taxon>
        <taxon>Flavobacterium</taxon>
    </lineage>
</organism>
<sequence length="136" mass="15867">MSILNFLKPKKEKRLVSENDFNANLVKHYRLATESLVSLRDAEIEEEDELKIDYFFYSDSLLKAEALQIELQNIGYIVKNKVAPHNKSAFVISGRTTEVRMMHESLSKWVAEMCEIGYKHDSSFDTWEIVVESYIK</sequence>
<dbReference type="RefSeq" id="WP_109194246.1">
    <property type="nucleotide sequence ID" value="NZ_CP029255.1"/>
</dbReference>
<dbReference type="EMBL" id="CP029255">
    <property type="protein sequence ID" value="AWK06843.1"/>
    <property type="molecule type" value="Genomic_DNA"/>
</dbReference>
<feature type="domain" description="Regulator of ribonuclease activity B" evidence="1">
    <location>
        <begin position="44"/>
        <end position="128"/>
    </location>
</feature>
<dbReference type="KEGG" id="fcr:HYN56_22480"/>